<reference evidence="2 3" key="1">
    <citation type="submission" date="2016-10" db="EMBL/GenBank/DDBJ databases">
        <authorList>
            <person name="de Groot N.N."/>
        </authorList>
    </citation>
    <scope>NUCLEOTIDE SEQUENCE [LARGE SCALE GENOMIC DNA]</scope>
    <source>
        <strain evidence="2 3">DSM 3756</strain>
    </source>
</reference>
<evidence type="ECO:0000313" key="3">
    <source>
        <dbReference type="Proteomes" id="UP000182573"/>
    </source>
</evidence>
<feature type="compositionally biased region" description="Basic and acidic residues" evidence="1">
    <location>
        <begin position="39"/>
        <end position="48"/>
    </location>
</feature>
<sequence length="63" mass="7234">MQQYRIRDGFRCFHNPCHHMTYYNGSKGILYKELPTDAPRPEKEEDNKLSTSDGGATQTVAND</sequence>
<organism evidence="2 3">
    <name type="scientific">Haloarcula vallismortis</name>
    <name type="common">Halobacterium vallismortis</name>
    <dbReference type="NCBI Taxonomy" id="28442"/>
    <lineage>
        <taxon>Archaea</taxon>
        <taxon>Methanobacteriati</taxon>
        <taxon>Methanobacteriota</taxon>
        <taxon>Stenosarchaea group</taxon>
        <taxon>Halobacteria</taxon>
        <taxon>Halobacteriales</taxon>
        <taxon>Haloarculaceae</taxon>
        <taxon>Haloarcula</taxon>
    </lineage>
</organism>
<dbReference type="AlphaFoldDB" id="A0A1H2Z6Z5"/>
<dbReference type="EMBL" id="FNOF01000015">
    <property type="protein sequence ID" value="SDX12569.1"/>
    <property type="molecule type" value="Genomic_DNA"/>
</dbReference>
<evidence type="ECO:0000256" key="1">
    <source>
        <dbReference type="SAM" id="MobiDB-lite"/>
    </source>
</evidence>
<name>A0A1H2Z6Z5_HALVA</name>
<feature type="compositionally biased region" description="Polar residues" evidence="1">
    <location>
        <begin position="49"/>
        <end position="63"/>
    </location>
</feature>
<evidence type="ECO:0000313" key="2">
    <source>
        <dbReference type="EMBL" id="SDX12569.1"/>
    </source>
</evidence>
<gene>
    <name evidence="2" type="ORF">SAMN05443574_11510</name>
</gene>
<dbReference type="Proteomes" id="UP000182573">
    <property type="component" value="Unassembled WGS sequence"/>
</dbReference>
<proteinExistence type="predicted"/>
<accession>A0A1H2Z6Z5</accession>
<protein>
    <submittedName>
        <fullName evidence="2">Uncharacterized protein</fullName>
    </submittedName>
</protein>
<feature type="region of interest" description="Disordered" evidence="1">
    <location>
        <begin position="33"/>
        <end position="63"/>
    </location>
</feature>